<evidence type="ECO:0008006" key="4">
    <source>
        <dbReference type="Google" id="ProtNLM"/>
    </source>
</evidence>
<feature type="transmembrane region" description="Helical" evidence="1">
    <location>
        <begin position="123"/>
        <end position="141"/>
    </location>
</feature>
<keyword evidence="1" id="KW-0812">Transmembrane</keyword>
<dbReference type="Pfam" id="PF05675">
    <property type="entry name" value="DUF817"/>
    <property type="match status" value="1"/>
</dbReference>
<feature type="transmembrane region" description="Helical" evidence="1">
    <location>
        <begin position="6"/>
        <end position="24"/>
    </location>
</feature>
<name>A0ABQ6IFF2_9MICO</name>
<protein>
    <recommendedName>
        <fullName evidence="4">DUF817 domain-containing protein</fullName>
    </recommendedName>
</protein>
<comment type="caution">
    <text evidence="2">The sequence shown here is derived from an EMBL/GenBank/DDBJ whole genome shotgun (WGS) entry which is preliminary data.</text>
</comment>
<feature type="transmembrane region" description="Helical" evidence="1">
    <location>
        <begin position="36"/>
        <end position="55"/>
    </location>
</feature>
<keyword evidence="3" id="KW-1185">Reference proteome</keyword>
<dbReference type="InterPro" id="IPR008535">
    <property type="entry name" value="DUF817"/>
</dbReference>
<accession>A0ABQ6IFF2</accession>
<feature type="transmembrane region" description="Helical" evidence="1">
    <location>
        <begin position="61"/>
        <end position="78"/>
    </location>
</feature>
<dbReference type="Proteomes" id="UP001157125">
    <property type="component" value="Unassembled WGS sequence"/>
</dbReference>
<organism evidence="2 3">
    <name type="scientific">Demequina litorisediminis</name>
    <dbReference type="NCBI Taxonomy" id="1849022"/>
    <lineage>
        <taxon>Bacteria</taxon>
        <taxon>Bacillati</taxon>
        <taxon>Actinomycetota</taxon>
        <taxon>Actinomycetes</taxon>
        <taxon>Micrococcales</taxon>
        <taxon>Demequinaceae</taxon>
        <taxon>Demequina</taxon>
    </lineage>
</organism>
<proteinExistence type="predicted"/>
<keyword evidence="1" id="KW-1133">Transmembrane helix</keyword>
<evidence type="ECO:0000313" key="3">
    <source>
        <dbReference type="Proteomes" id="UP001157125"/>
    </source>
</evidence>
<gene>
    <name evidence="2" type="ORF">GCM10025876_28310</name>
</gene>
<reference evidence="3" key="1">
    <citation type="journal article" date="2019" name="Int. J. Syst. Evol. Microbiol.">
        <title>The Global Catalogue of Microorganisms (GCM) 10K type strain sequencing project: providing services to taxonomists for standard genome sequencing and annotation.</title>
        <authorList>
            <consortium name="The Broad Institute Genomics Platform"/>
            <consortium name="The Broad Institute Genome Sequencing Center for Infectious Disease"/>
            <person name="Wu L."/>
            <person name="Ma J."/>
        </authorList>
    </citation>
    <scope>NUCLEOTIDE SEQUENCE [LARGE SCALE GENOMIC DNA]</scope>
    <source>
        <strain evidence="3">NBRC 112299</strain>
    </source>
</reference>
<evidence type="ECO:0000313" key="2">
    <source>
        <dbReference type="EMBL" id="GMA36627.1"/>
    </source>
</evidence>
<evidence type="ECO:0000256" key="1">
    <source>
        <dbReference type="SAM" id="Phobius"/>
    </source>
</evidence>
<feature type="transmembrane region" description="Helical" evidence="1">
    <location>
        <begin position="85"/>
        <end position="103"/>
    </location>
</feature>
<dbReference type="RefSeq" id="WP_284328673.1">
    <property type="nucleotide sequence ID" value="NZ_BSUN01000001.1"/>
</dbReference>
<keyword evidence="1" id="KW-0472">Membrane</keyword>
<dbReference type="EMBL" id="BSUN01000001">
    <property type="protein sequence ID" value="GMA36627.1"/>
    <property type="molecule type" value="Genomic_DNA"/>
</dbReference>
<sequence>MIAGVPLYSGFMYAAVGSYLCQAWRRFDLRITGYRAIPMAILAVAAYANFFTHHWIWDLRWLIALLFVAAMWGTWVHYSLGATRLRMPLAIAFVLIGFFLWVAENMGTFLGAWRYPDQEAFWQAVHMGKLGSWALLVTLSLRHRRHPEAVRGHLLRSPRRRRDGHAPAVGMRRTLP</sequence>